<evidence type="ECO:0000259" key="9">
    <source>
        <dbReference type="PROSITE" id="PS50109"/>
    </source>
</evidence>
<evidence type="ECO:0000256" key="7">
    <source>
        <dbReference type="ARBA" id="ARBA00022840"/>
    </source>
</evidence>
<feature type="domain" description="Histidine kinase" evidence="9">
    <location>
        <begin position="150"/>
        <end position="364"/>
    </location>
</feature>
<dbReference type="InterPro" id="IPR005467">
    <property type="entry name" value="His_kinase_dom"/>
</dbReference>
<keyword evidence="7" id="KW-0067">ATP-binding</keyword>
<dbReference type="Pfam" id="PF02518">
    <property type="entry name" value="HATPase_c"/>
    <property type="match status" value="1"/>
</dbReference>
<keyword evidence="6 11" id="KW-0418">Kinase</keyword>
<dbReference type="Pfam" id="PF00512">
    <property type="entry name" value="HisKA"/>
    <property type="match status" value="1"/>
</dbReference>
<dbReference type="PROSITE" id="PS50109">
    <property type="entry name" value="HIS_KIN"/>
    <property type="match status" value="1"/>
</dbReference>
<keyword evidence="12" id="KW-1185">Reference proteome</keyword>
<evidence type="ECO:0000256" key="3">
    <source>
        <dbReference type="ARBA" id="ARBA00022553"/>
    </source>
</evidence>
<dbReference type="Pfam" id="PF13426">
    <property type="entry name" value="PAS_9"/>
    <property type="match status" value="1"/>
</dbReference>
<comment type="catalytic activity">
    <reaction evidence="1">
        <text>ATP + protein L-histidine = ADP + protein N-phospho-L-histidine.</text>
        <dbReference type="EC" id="2.7.13.3"/>
    </reaction>
</comment>
<keyword evidence="8" id="KW-0902">Two-component regulatory system</keyword>
<dbReference type="SUPFAM" id="SSF55785">
    <property type="entry name" value="PYP-like sensor domain (PAS domain)"/>
    <property type="match status" value="1"/>
</dbReference>
<dbReference type="CDD" id="cd00082">
    <property type="entry name" value="HisKA"/>
    <property type="match status" value="1"/>
</dbReference>
<gene>
    <name evidence="11" type="ORF">SAMN04488518_10279</name>
</gene>
<accession>A0A1I3WNA0</accession>
<feature type="domain" description="PAS" evidence="10">
    <location>
        <begin position="3"/>
        <end position="73"/>
    </location>
</feature>
<dbReference type="PANTHER" id="PTHR43065">
    <property type="entry name" value="SENSOR HISTIDINE KINASE"/>
    <property type="match status" value="1"/>
</dbReference>
<dbReference type="EMBL" id="FOSK01000002">
    <property type="protein sequence ID" value="SFK08952.1"/>
    <property type="molecule type" value="Genomic_DNA"/>
</dbReference>
<reference evidence="11 12" key="1">
    <citation type="submission" date="2016-10" db="EMBL/GenBank/DDBJ databases">
        <authorList>
            <person name="Varghese N."/>
            <person name="Submissions S."/>
        </authorList>
    </citation>
    <scope>NUCLEOTIDE SEQUENCE [LARGE SCALE GENOMIC DNA]</scope>
    <source>
        <strain evidence="11 12">DSM 16392</strain>
    </source>
</reference>
<proteinExistence type="predicted"/>
<dbReference type="SUPFAM" id="SSF47384">
    <property type="entry name" value="Homodimeric domain of signal transducing histidine kinase"/>
    <property type="match status" value="1"/>
</dbReference>
<evidence type="ECO:0000256" key="2">
    <source>
        <dbReference type="ARBA" id="ARBA00012438"/>
    </source>
</evidence>
<keyword evidence="3" id="KW-0597">Phosphoprotein</keyword>
<evidence type="ECO:0000256" key="4">
    <source>
        <dbReference type="ARBA" id="ARBA00022679"/>
    </source>
</evidence>
<evidence type="ECO:0000259" key="10">
    <source>
        <dbReference type="PROSITE" id="PS50112"/>
    </source>
</evidence>
<evidence type="ECO:0000313" key="12">
    <source>
        <dbReference type="Proteomes" id="UP000199598"/>
    </source>
</evidence>
<dbReference type="Gene3D" id="1.10.287.130">
    <property type="match status" value="1"/>
</dbReference>
<dbReference type="InterPro" id="IPR036890">
    <property type="entry name" value="HATPase_C_sf"/>
</dbReference>
<dbReference type="InterPro" id="IPR036097">
    <property type="entry name" value="HisK_dim/P_sf"/>
</dbReference>
<dbReference type="InterPro" id="IPR035965">
    <property type="entry name" value="PAS-like_dom_sf"/>
</dbReference>
<sequence>MVSSSCLHSVLDTAVNGIIVIDDNGTILIYNRACENMFGYKSAEVVGKNVNTLMPSAIAKQHDQFIRNYLKSGDPKVVGIGREVVGRHKDGTEIPIELSVGEAQTESGHQFIGVLKDLRATKEYEERLRVLQSNLVTMTRVNALDEMGAAIAHEVNQPLTALMLYLQTAARRARAADQPDDPMISLMDKAVVEAERAGHIIQRMRNFVERQAPQCIGTGLATLIDDCLELVRVGHEADDVEFISTFVDYNYQLELDSVQIQQILVNLIRNAGEAVKDQPVKQVIVSVERDDDNVFVKVMDTGPGLDEEAVSHLFKAFTGTKRRGLGIGLAISRSIAQNHGGDLLVEPYEEGKGATFTLRLPVNSKATS</sequence>
<dbReference type="GO" id="GO:0016301">
    <property type="term" value="F:kinase activity"/>
    <property type="evidence" value="ECO:0007669"/>
    <property type="project" value="UniProtKB-KW"/>
</dbReference>
<evidence type="ECO:0000256" key="6">
    <source>
        <dbReference type="ARBA" id="ARBA00022777"/>
    </source>
</evidence>
<dbReference type="PROSITE" id="PS50112">
    <property type="entry name" value="PAS"/>
    <property type="match status" value="1"/>
</dbReference>
<dbReference type="RefSeq" id="WP_093517179.1">
    <property type="nucleotide sequence ID" value="NZ_FOSK01000002.1"/>
</dbReference>
<organism evidence="11 12">
    <name type="scientific">Pseudovibrio ascidiaceicola</name>
    <dbReference type="NCBI Taxonomy" id="285279"/>
    <lineage>
        <taxon>Bacteria</taxon>
        <taxon>Pseudomonadati</taxon>
        <taxon>Pseudomonadota</taxon>
        <taxon>Alphaproteobacteria</taxon>
        <taxon>Hyphomicrobiales</taxon>
        <taxon>Stappiaceae</taxon>
        <taxon>Pseudovibrio</taxon>
    </lineage>
</organism>
<dbReference type="SMART" id="SM00091">
    <property type="entry name" value="PAS"/>
    <property type="match status" value="1"/>
</dbReference>
<keyword evidence="5" id="KW-0547">Nucleotide-binding</keyword>
<name>A0A1I3WNA0_9HYPH</name>
<dbReference type="InterPro" id="IPR003661">
    <property type="entry name" value="HisK_dim/P_dom"/>
</dbReference>
<dbReference type="InterPro" id="IPR000014">
    <property type="entry name" value="PAS"/>
</dbReference>
<protein>
    <recommendedName>
        <fullName evidence="2">histidine kinase</fullName>
        <ecNumber evidence="2">2.7.13.3</ecNumber>
    </recommendedName>
</protein>
<evidence type="ECO:0000256" key="5">
    <source>
        <dbReference type="ARBA" id="ARBA00022741"/>
    </source>
</evidence>
<dbReference type="PANTHER" id="PTHR43065:SF10">
    <property type="entry name" value="PEROXIDE STRESS-ACTIVATED HISTIDINE KINASE MAK3"/>
    <property type="match status" value="1"/>
</dbReference>
<comment type="caution">
    <text evidence="11">The sequence shown here is derived from an EMBL/GenBank/DDBJ whole genome shotgun (WGS) entry which is preliminary data.</text>
</comment>
<keyword evidence="4" id="KW-0808">Transferase</keyword>
<dbReference type="NCBIfam" id="TIGR00229">
    <property type="entry name" value="sensory_box"/>
    <property type="match status" value="1"/>
</dbReference>
<dbReference type="InterPro" id="IPR004358">
    <property type="entry name" value="Sig_transdc_His_kin-like_C"/>
</dbReference>
<dbReference type="SMART" id="SM00388">
    <property type="entry name" value="HisKA"/>
    <property type="match status" value="1"/>
</dbReference>
<dbReference type="PRINTS" id="PR00344">
    <property type="entry name" value="BCTRLSENSOR"/>
</dbReference>
<evidence type="ECO:0000313" key="11">
    <source>
        <dbReference type="EMBL" id="SFK08952.1"/>
    </source>
</evidence>
<dbReference type="Proteomes" id="UP000199598">
    <property type="component" value="Unassembled WGS sequence"/>
</dbReference>
<dbReference type="CDD" id="cd00130">
    <property type="entry name" value="PAS"/>
    <property type="match status" value="1"/>
</dbReference>
<dbReference type="EC" id="2.7.13.3" evidence="2"/>
<dbReference type="SUPFAM" id="SSF55874">
    <property type="entry name" value="ATPase domain of HSP90 chaperone/DNA topoisomerase II/histidine kinase"/>
    <property type="match status" value="1"/>
</dbReference>
<dbReference type="InterPro" id="IPR003594">
    <property type="entry name" value="HATPase_dom"/>
</dbReference>
<evidence type="ECO:0000256" key="1">
    <source>
        <dbReference type="ARBA" id="ARBA00000085"/>
    </source>
</evidence>
<dbReference type="SMART" id="SM00387">
    <property type="entry name" value="HATPase_c"/>
    <property type="match status" value="1"/>
</dbReference>
<dbReference type="Gene3D" id="3.30.450.20">
    <property type="entry name" value="PAS domain"/>
    <property type="match status" value="1"/>
</dbReference>
<evidence type="ECO:0000256" key="8">
    <source>
        <dbReference type="ARBA" id="ARBA00023012"/>
    </source>
</evidence>
<dbReference type="Gene3D" id="3.30.565.10">
    <property type="entry name" value="Histidine kinase-like ATPase, C-terminal domain"/>
    <property type="match status" value="1"/>
</dbReference>